<comment type="caution">
    <text evidence="8">The sequence shown here is derived from an EMBL/GenBank/DDBJ whole genome shotgun (WGS) entry which is preliminary data.</text>
</comment>
<dbReference type="Proteomes" id="UP001470230">
    <property type="component" value="Unassembled WGS sequence"/>
</dbReference>
<dbReference type="Pfam" id="PF00884">
    <property type="entry name" value="Sulfatase"/>
    <property type="match status" value="1"/>
</dbReference>
<dbReference type="EMBL" id="JAPFFF010000004">
    <property type="protein sequence ID" value="KAK8892411.1"/>
    <property type="molecule type" value="Genomic_DNA"/>
</dbReference>
<evidence type="ECO:0000256" key="1">
    <source>
        <dbReference type="ARBA" id="ARBA00004651"/>
    </source>
</evidence>
<dbReference type="InterPro" id="IPR050448">
    <property type="entry name" value="OpgB/LTA_synthase_biosynth"/>
</dbReference>
<feature type="signal peptide" evidence="6">
    <location>
        <begin position="1"/>
        <end position="17"/>
    </location>
</feature>
<evidence type="ECO:0000313" key="9">
    <source>
        <dbReference type="Proteomes" id="UP001470230"/>
    </source>
</evidence>
<sequence>MIHLSILFIFALSIIHDFKDKNNNSLFEAFDPRYIEILKMMLYNKFNENPKVISTHGQLKNLIFLMIESFPNEFVQNSKIAPNLNNFSKIFEYIGPIQPQTYTTWTLSGTLVTETGLPQIYPDTEFRSLSTKTDYQYIIGIKGIPDILYSYNYTINYMVTGSDNIMGFNRWIDSHHFNRIYKGKNDLYTYNHLIEKIFPEIDKSARGPPNNRKLTMHLILNSQTHFPYGRPRWCKMNFPPELEDSQKCFHCIDEAVGRVVNKYLSLKMYEHSLLVIFPDHPPFFTKYKENFILFPGIEKVDPNLKIKDQITYYDFSPTILDLIGIKDYRPEFPYGMNIYTKTNNLHDTVCMKNVCIKKHRKPDVDDLSIIYKFYHYEQGKEIKATYNLSDTFKCKINGSSDYYYSDKPCIRDAKSADVVQ</sequence>
<evidence type="ECO:0000313" key="8">
    <source>
        <dbReference type="EMBL" id="KAK8892411.1"/>
    </source>
</evidence>
<evidence type="ECO:0000259" key="7">
    <source>
        <dbReference type="Pfam" id="PF00884"/>
    </source>
</evidence>
<keyword evidence="6" id="KW-0732">Signal</keyword>
<dbReference type="SUPFAM" id="SSF53649">
    <property type="entry name" value="Alkaline phosphatase-like"/>
    <property type="match status" value="1"/>
</dbReference>
<keyword evidence="3" id="KW-0812">Transmembrane</keyword>
<evidence type="ECO:0000256" key="4">
    <source>
        <dbReference type="ARBA" id="ARBA00022989"/>
    </source>
</evidence>
<dbReference type="Gene3D" id="3.40.720.10">
    <property type="entry name" value="Alkaline Phosphatase, subunit A"/>
    <property type="match status" value="1"/>
</dbReference>
<keyword evidence="9" id="KW-1185">Reference proteome</keyword>
<keyword evidence="2" id="KW-1003">Cell membrane</keyword>
<organism evidence="8 9">
    <name type="scientific">Tritrichomonas musculus</name>
    <dbReference type="NCBI Taxonomy" id="1915356"/>
    <lineage>
        <taxon>Eukaryota</taxon>
        <taxon>Metamonada</taxon>
        <taxon>Parabasalia</taxon>
        <taxon>Tritrichomonadida</taxon>
        <taxon>Tritrichomonadidae</taxon>
        <taxon>Tritrichomonas</taxon>
    </lineage>
</organism>
<protein>
    <recommendedName>
        <fullName evidence="7">Sulfatase N-terminal domain-containing protein</fullName>
    </recommendedName>
</protein>
<keyword evidence="4" id="KW-1133">Transmembrane helix</keyword>
<dbReference type="InterPro" id="IPR017850">
    <property type="entry name" value="Alkaline_phosphatase_core_sf"/>
</dbReference>
<comment type="subcellular location">
    <subcellularLocation>
        <location evidence="1">Cell membrane</location>
        <topology evidence="1">Multi-pass membrane protein</topology>
    </subcellularLocation>
</comment>
<accession>A0ABR2KNL7</accession>
<evidence type="ECO:0000256" key="5">
    <source>
        <dbReference type="ARBA" id="ARBA00023136"/>
    </source>
</evidence>
<dbReference type="PANTHER" id="PTHR47371">
    <property type="entry name" value="LIPOTEICHOIC ACID SYNTHASE"/>
    <property type="match status" value="1"/>
</dbReference>
<keyword evidence="5" id="KW-0472">Membrane</keyword>
<dbReference type="InterPro" id="IPR000917">
    <property type="entry name" value="Sulfatase_N"/>
</dbReference>
<evidence type="ECO:0000256" key="3">
    <source>
        <dbReference type="ARBA" id="ARBA00022692"/>
    </source>
</evidence>
<feature type="domain" description="Sulfatase N-terminal" evidence="7">
    <location>
        <begin position="60"/>
        <end position="325"/>
    </location>
</feature>
<evidence type="ECO:0000256" key="2">
    <source>
        <dbReference type="ARBA" id="ARBA00022475"/>
    </source>
</evidence>
<evidence type="ECO:0000256" key="6">
    <source>
        <dbReference type="SAM" id="SignalP"/>
    </source>
</evidence>
<feature type="chain" id="PRO_5045795186" description="Sulfatase N-terminal domain-containing protein" evidence="6">
    <location>
        <begin position="18"/>
        <end position="420"/>
    </location>
</feature>
<proteinExistence type="predicted"/>
<name>A0ABR2KNL7_9EUKA</name>
<dbReference type="PANTHER" id="PTHR47371:SF3">
    <property type="entry name" value="PHOSPHOGLYCEROL TRANSFERASE I"/>
    <property type="match status" value="1"/>
</dbReference>
<reference evidence="8 9" key="1">
    <citation type="submission" date="2024-04" db="EMBL/GenBank/DDBJ databases">
        <title>Tritrichomonas musculus Genome.</title>
        <authorList>
            <person name="Alves-Ferreira E."/>
            <person name="Grigg M."/>
            <person name="Lorenzi H."/>
            <person name="Galac M."/>
        </authorList>
    </citation>
    <scope>NUCLEOTIDE SEQUENCE [LARGE SCALE GENOMIC DNA]</scope>
    <source>
        <strain evidence="8 9">EAF2021</strain>
    </source>
</reference>
<gene>
    <name evidence="8" type="ORF">M9Y10_029638</name>
</gene>